<organism evidence="3 4">
    <name type="scientific">Fraxinus pennsylvanica</name>
    <dbReference type="NCBI Taxonomy" id="56036"/>
    <lineage>
        <taxon>Eukaryota</taxon>
        <taxon>Viridiplantae</taxon>
        <taxon>Streptophyta</taxon>
        <taxon>Embryophyta</taxon>
        <taxon>Tracheophyta</taxon>
        <taxon>Spermatophyta</taxon>
        <taxon>Magnoliopsida</taxon>
        <taxon>eudicotyledons</taxon>
        <taxon>Gunneridae</taxon>
        <taxon>Pentapetalae</taxon>
        <taxon>asterids</taxon>
        <taxon>lamiids</taxon>
        <taxon>Lamiales</taxon>
        <taxon>Oleaceae</taxon>
        <taxon>Oleeae</taxon>
        <taxon>Fraxinus</taxon>
    </lineage>
</organism>
<dbReference type="InterPro" id="IPR029044">
    <property type="entry name" value="Nucleotide-diphossugar_trans"/>
</dbReference>
<sequence>MFVFEPSKLTYENLLQTLQITPPTPFAEQDFLNMFFEKVYKPIPLICNLVLVMLWQHPENIELEQVKVVRYCDAREDIKMLVKKWWDVYDDSTLNFKAEDTAQKGTMISKSTVLASLPEPAVSYIPAPSAA</sequence>
<evidence type="ECO:0000256" key="2">
    <source>
        <dbReference type="ARBA" id="ARBA00023211"/>
    </source>
</evidence>
<evidence type="ECO:0008006" key="5">
    <source>
        <dbReference type="Google" id="ProtNLM"/>
    </source>
</evidence>
<evidence type="ECO:0000313" key="4">
    <source>
        <dbReference type="Proteomes" id="UP000834106"/>
    </source>
</evidence>
<dbReference type="SUPFAM" id="SSF53448">
    <property type="entry name" value="Nucleotide-diphospho-sugar transferases"/>
    <property type="match status" value="1"/>
</dbReference>
<evidence type="ECO:0000313" key="3">
    <source>
        <dbReference type="EMBL" id="CAI9779355.1"/>
    </source>
</evidence>
<evidence type="ECO:0000256" key="1">
    <source>
        <dbReference type="ARBA" id="ARBA00022676"/>
    </source>
</evidence>
<dbReference type="GO" id="GO:0016757">
    <property type="term" value="F:glycosyltransferase activity"/>
    <property type="evidence" value="ECO:0007669"/>
    <property type="project" value="UniProtKB-KW"/>
</dbReference>
<dbReference type="Gene3D" id="3.90.550.10">
    <property type="entry name" value="Spore Coat Polysaccharide Biosynthesis Protein SpsA, Chain A"/>
    <property type="match status" value="1"/>
</dbReference>
<accession>A0AAD2A5J5</accession>
<keyword evidence="4" id="KW-1185">Reference proteome</keyword>
<proteinExistence type="predicted"/>
<keyword evidence="1" id="KW-0808">Transferase</keyword>
<dbReference type="EMBL" id="OU503051">
    <property type="protein sequence ID" value="CAI9779355.1"/>
    <property type="molecule type" value="Genomic_DNA"/>
</dbReference>
<reference evidence="3" key="1">
    <citation type="submission" date="2023-05" db="EMBL/GenBank/DDBJ databases">
        <authorList>
            <person name="Huff M."/>
        </authorList>
    </citation>
    <scope>NUCLEOTIDE SEQUENCE</scope>
</reference>
<dbReference type="Proteomes" id="UP000834106">
    <property type="component" value="Chromosome 16"/>
</dbReference>
<dbReference type="AlphaFoldDB" id="A0AAD2A5J5"/>
<keyword evidence="1" id="KW-0328">Glycosyltransferase</keyword>
<name>A0AAD2A5J5_9LAMI</name>
<dbReference type="InterPro" id="IPR050587">
    <property type="entry name" value="GNT1/Glycosyltrans_8"/>
</dbReference>
<dbReference type="PANTHER" id="PTHR11183">
    <property type="entry name" value="GLYCOGENIN SUBFAMILY MEMBER"/>
    <property type="match status" value="1"/>
</dbReference>
<gene>
    <name evidence="3" type="ORF">FPE_LOCUS26785</name>
</gene>
<keyword evidence="2" id="KW-0464">Manganese</keyword>
<protein>
    <recommendedName>
        <fullName evidence="5">Hexosyltransferase</fullName>
    </recommendedName>
</protein>